<name>A0A7J8FZ69_MOLMO</name>
<sequence length="130" mass="14828">MSNSALSRHFGRICYAHINPAIDNANHPEHIGNDLITRPQVHFHSGHSEHEVPSTGPKTKCKWFPHLHFVDSIYIQHFSPITNVPYFPLTPVNFGLCCFHRASNSCQPPGYTPFQWFPATCFFISSFHLP</sequence>
<gene>
    <name evidence="1" type="ORF">HJG59_008266</name>
</gene>
<dbReference type="Proteomes" id="UP000550707">
    <property type="component" value="Unassembled WGS sequence"/>
</dbReference>
<dbReference type="InParanoid" id="A0A7J8FZ69"/>
<evidence type="ECO:0000313" key="1">
    <source>
        <dbReference type="EMBL" id="KAF6452990.1"/>
    </source>
</evidence>
<comment type="caution">
    <text evidence="1">The sequence shown here is derived from an EMBL/GenBank/DDBJ whole genome shotgun (WGS) entry which is preliminary data.</text>
</comment>
<evidence type="ECO:0000313" key="2">
    <source>
        <dbReference type="Proteomes" id="UP000550707"/>
    </source>
</evidence>
<keyword evidence="2" id="KW-1185">Reference proteome</keyword>
<proteinExistence type="predicted"/>
<dbReference type="AlphaFoldDB" id="A0A7J8FZ69"/>
<accession>A0A7J8FZ69</accession>
<dbReference type="EMBL" id="JACASF010000010">
    <property type="protein sequence ID" value="KAF6452990.1"/>
    <property type="molecule type" value="Genomic_DNA"/>
</dbReference>
<reference evidence="1 2" key="1">
    <citation type="journal article" date="2020" name="Nature">
        <title>Six reference-quality genomes reveal evolution of bat adaptations.</title>
        <authorList>
            <person name="Jebb D."/>
            <person name="Huang Z."/>
            <person name="Pippel M."/>
            <person name="Hughes G.M."/>
            <person name="Lavrichenko K."/>
            <person name="Devanna P."/>
            <person name="Winkler S."/>
            <person name="Jermiin L.S."/>
            <person name="Skirmuntt E.C."/>
            <person name="Katzourakis A."/>
            <person name="Burkitt-Gray L."/>
            <person name="Ray D.A."/>
            <person name="Sullivan K.A.M."/>
            <person name="Roscito J.G."/>
            <person name="Kirilenko B.M."/>
            <person name="Davalos L.M."/>
            <person name="Corthals A.P."/>
            <person name="Power M.L."/>
            <person name="Jones G."/>
            <person name="Ransome R.D."/>
            <person name="Dechmann D.K.N."/>
            <person name="Locatelli A.G."/>
            <person name="Puechmaille S.J."/>
            <person name="Fedrigo O."/>
            <person name="Jarvis E.D."/>
            <person name="Hiller M."/>
            <person name="Vernes S.C."/>
            <person name="Myers E.W."/>
            <person name="Teeling E.C."/>
        </authorList>
    </citation>
    <scope>NUCLEOTIDE SEQUENCE [LARGE SCALE GENOMIC DNA]</scope>
    <source>
        <strain evidence="1">MMolMol1</strain>
        <tissue evidence="1">Muscle</tissue>
    </source>
</reference>
<protein>
    <submittedName>
        <fullName evidence="1">Uncharacterized protein</fullName>
    </submittedName>
</protein>
<organism evidence="1 2">
    <name type="scientific">Molossus molossus</name>
    <name type="common">Pallas' mastiff bat</name>
    <name type="synonym">Vespertilio molossus</name>
    <dbReference type="NCBI Taxonomy" id="27622"/>
    <lineage>
        <taxon>Eukaryota</taxon>
        <taxon>Metazoa</taxon>
        <taxon>Chordata</taxon>
        <taxon>Craniata</taxon>
        <taxon>Vertebrata</taxon>
        <taxon>Euteleostomi</taxon>
        <taxon>Mammalia</taxon>
        <taxon>Eutheria</taxon>
        <taxon>Laurasiatheria</taxon>
        <taxon>Chiroptera</taxon>
        <taxon>Yangochiroptera</taxon>
        <taxon>Molossidae</taxon>
        <taxon>Molossus</taxon>
    </lineage>
</organism>